<dbReference type="PIR" id="T06479">
    <property type="entry name" value="T06479"/>
</dbReference>
<reference evidence="1" key="1">
    <citation type="submission" date="1995-11" db="EMBL/GenBank/DDBJ databases">
        <title>Isolation of cDNAs which accumulate during pea (Pisum sativum L.) early fruit development induced by gibberellins.</title>
        <authorList>
            <person name="Rodriguez-Concepcion M."/>
            <person name="Perez-Garcia A."/>
            <person name="Beltran J."/>
        </authorList>
    </citation>
    <scope>NUCLEOTIDE SEQUENCE</scope>
    <source>
        <tissue evidence="1">Pericarp</tissue>
    </source>
</reference>
<name>Q41051_PEA</name>
<evidence type="ECO:0000313" key="1">
    <source>
        <dbReference type="EMBL" id="CAA91780.1"/>
    </source>
</evidence>
<organism evidence="1">
    <name type="scientific">Pisum sativum</name>
    <name type="common">Garden pea</name>
    <name type="synonym">Lathyrus oleraceus</name>
    <dbReference type="NCBI Taxonomy" id="3888"/>
    <lineage>
        <taxon>Eukaryota</taxon>
        <taxon>Viridiplantae</taxon>
        <taxon>Streptophyta</taxon>
        <taxon>Embryophyta</taxon>
        <taxon>Tracheophyta</taxon>
        <taxon>Spermatophyta</taxon>
        <taxon>Magnoliopsida</taxon>
        <taxon>eudicotyledons</taxon>
        <taxon>Gunneridae</taxon>
        <taxon>Pentapetalae</taxon>
        <taxon>rosids</taxon>
        <taxon>fabids</taxon>
        <taxon>Fabales</taxon>
        <taxon>Fabaceae</taxon>
        <taxon>Papilionoideae</taxon>
        <taxon>50 kb inversion clade</taxon>
        <taxon>NPAAA clade</taxon>
        <taxon>Hologalegina</taxon>
        <taxon>IRL clade</taxon>
        <taxon>Fabeae</taxon>
        <taxon>Lathyrus</taxon>
    </lineage>
</organism>
<proteinExistence type="evidence at transcript level"/>
<dbReference type="AlphaFoldDB" id="Q41051"/>
<sequence>MPLQSPPLLQPHVNTHLNAMSPPILLLIFLPPQLPLFRMLLPLLLLLPMLLPSPPLLPPHVNTHLTAMRPPILLLLLLPPPLLLLLMRPLPLHLTHHKCSGESSQI</sequence>
<dbReference type="EMBL" id="Z67873">
    <property type="protein sequence ID" value="CAA91780.1"/>
    <property type="molecule type" value="mRNA"/>
</dbReference>
<protein>
    <submittedName>
        <fullName evidence="1">Proline- and leucine-rich protein</fullName>
    </submittedName>
</protein>
<accession>Q41051</accession>